<dbReference type="InterPro" id="IPR008554">
    <property type="entry name" value="Glutaredoxin-like"/>
</dbReference>
<protein>
    <submittedName>
        <fullName evidence="1">Glutaredoxin family protein</fullName>
    </submittedName>
</protein>
<dbReference type="Gene3D" id="3.40.30.10">
    <property type="entry name" value="Glutaredoxin"/>
    <property type="match status" value="1"/>
</dbReference>
<name>A0ABV8V881_9GAMM</name>
<evidence type="ECO:0000313" key="1">
    <source>
        <dbReference type="EMBL" id="MFC4364117.1"/>
    </source>
</evidence>
<dbReference type="EMBL" id="JBHSCX010000021">
    <property type="protein sequence ID" value="MFC4364117.1"/>
    <property type="molecule type" value="Genomic_DNA"/>
</dbReference>
<comment type="caution">
    <text evidence="1">The sequence shown here is derived from an EMBL/GenBank/DDBJ whole genome shotgun (WGS) entry which is preliminary data.</text>
</comment>
<gene>
    <name evidence="1" type="ORF">ACFOX3_17505</name>
</gene>
<accession>A0ABV8V881</accession>
<dbReference type="InterPro" id="IPR036249">
    <property type="entry name" value="Thioredoxin-like_sf"/>
</dbReference>
<organism evidence="1 2">
    <name type="scientific">Simiduia curdlanivorans</name>
    <dbReference type="NCBI Taxonomy" id="1492769"/>
    <lineage>
        <taxon>Bacteria</taxon>
        <taxon>Pseudomonadati</taxon>
        <taxon>Pseudomonadota</taxon>
        <taxon>Gammaproteobacteria</taxon>
        <taxon>Cellvibrionales</taxon>
        <taxon>Cellvibrionaceae</taxon>
        <taxon>Simiduia</taxon>
    </lineage>
</organism>
<dbReference type="RefSeq" id="WP_290262695.1">
    <property type="nucleotide sequence ID" value="NZ_JAUFQG010000004.1"/>
</dbReference>
<sequence>MKTLILFATSGCHLCSVAENIVAKALDRCPKPIQFIEKDIADSDELIESYGTRIPVLRVQDCEAELSWPFTEAQVIRFLNA</sequence>
<evidence type="ECO:0000313" key="2">
    <source>
        <dbReference type="Proteomes" id="UP001595840"/>
    </source>
</evidence>
<keyword evidence="2" id="KW-1185">Reference proteome</keyword>
<reference evidence="2" key="1">
    <citation type="journal article" date="2019" name="Int. J. Syst. Evol. Microbiol.">
        <title>The Global Catalogue of Microorganisms (GCM) 10K type strain sequencing project: providing services to taxonomists for standard genome sequencing and annotation.</title>
        <authorList>
            <consortium name="The Broad Institute Genomics Platform"/>
            <consortium name="The Broad Institute Genome Sequencing Center for Infectious Disease"/>
            <person name="Wu L."/>
            <person name="Ma J."/>
        </authorList>
    </citation>
    <scope>NUCLEOTIDE SEQUENCE [LARGE SCALE GENOMIC DNA]</scope>
    <source>
        <strain evidence="2">CECT 8570</strain>
    </source>
</reference>
<proteinExistence type="predicted"/>
<dbReference type="SUPFAM" id="SSF52833">
    <property type="entry name" value="Thioredoxin-like"/>
    <property type="match status" value="1"/>
</dbReference>
<dbReference type="Proteomes" id="UP001595840">
    <property type="component" value="Unassembled WGS sequence"/>
</dbReference>
<dbReference type="Pfam" id="PF05768">
    <property type="entry name" value="Glrx-like"/>
    <property type="match status" value="1"/>
</dbReference>